<dbReference type="EMBL" id="QLMJ01000003">
    <property type="protein sequence ID" value="RAK40119.1"/>
    <property type="molecule type" value="Genomic_DNA"/>
</dbReference>
<dbReference type="Pfam" id="PF01915">
    <property type="entry name" value="Glyco_hydro_3_C"/>
    <property type="match status" value="1"/>
</dbReference>
<dbReference type="Gene3D" id="2.60.120.260">
    <property type="entry name" value="Galactose-binding domain-like"/>
    <property type="match status" value="1"/>
</dbReference>
<dbReference type="InterPro" id="IPR013783">
    <property type="entry name" value="Ig-like_fold"/>
</dbReference>
<dbReference type="RefSeq" id="WP_111648186.1">
    <property type="nucleotide sequence ID" value="NZ_JACHWI010000009.1"/>
</dbReference>
<dbReference type="SUPFAM" id="SSF52279">
    <property type="entry name" value="Beta-D-glucan exohydrolase, C-terminal domain"/>
    <property type="match status" value="1"/>
</dbReference>
<dbReference type="InterPro" id="IPR026891">
    <property type="entry name" value="Fn3-like"/>
</dbReference>
<dbReference type="Gene3D" id="2.60.120.380">
    <property type="match status" value="1"/>
</dbReference>
<dbReference type="InterPro" id="IPR005084">
    <property type="entry name" value="CBM6"/>
</dbReference>
<evidence type="ECO:0000256" key="4">
    <source>
        <dbReference type="ARBA" id="ARBA00058905"/>
    </source>
</evidence>
<dbReference type="SUPFAM" id="SSF50405">
    <property type="entry name" value="Actin-crosslinking proteins"/>
    <property type="match status" value="1"/>
</dbReference>
<dbReference type="InterPro" id="IPR036962">
    <property type="entry name" value="Glyco_hydro_3_N_sf"/>
</dbReference>
<dbReference type="Proteomes" id="UP000249341">
    <property type="component" value="Unassembled WGS sequence"/>
</dbReference>
<reference evidence="7 8" key="1">
    <citation type="submission" date="2018-06" db="EMBL/GenBank/DDBJ databases">
        <title>Genomic Encyclopedia of Type Strains, Phase III (KMG-III): the genomes of soil and plant-associated and newly described type strains.</title>
        <authorList>
            <person name="Whitman W."/>
        </authorList>
    </citation>
    <scope>NUCLEOTIDE SEQUENCE [LARGE SCALE GENOMIC DNA]</scope>
    <source>
        <strain evidence="7 8">CGMCC 4.7090</strain>
    </source>
</reference>
<dbReference type="InterPro" id="IPR002772">
    <property type="entry name" value="Glyco_hydro_3_C"/>
</dbReference>
<sequence>MTESPVFRDPHHKVAARVLDLLSRLSLTEKIGLLNQHQAAVPRLGVDAFRTGTEALHGVAWLGVATAFPQAIGLASSWNPELLRRVGEAVGSEVRAMHHRDPQNVGLNVWAPVVNLLRDPRWGRNEEGYAEDPWLTGTLSTAYSRGLRGDHPLWLRTAPTLKHFLAYNNETDRCLTSSNMPPRVLHEYELPAFRPALADGAAVAVMASYNLVNGLPAHLSPLIEDTLRSWSEEDIMVVGDAWAVHNLAGDQHWYDDHVEGFAAALRAGIDCVTEDLPATLANFTAAHERGLITESHIDAAVSHILSIRVRLGEFNPIEDPYRHIGPEVIDCAEHRELAHEAASASAVLLTNDGILPLDPDSADRIAVIGPLGDQVFDDWYSGTPPYRKTLRAASGATLFAEGVDRVALRSASGLLWASDHLRVRPNDAEVVPNEALFDVLDWGEETISLRSVSTGLFIGADDDHLVTDRPGPNGWEVRETFRLNSVPHGVVLRHAQSDRFLKAGEDGLIGFSADEGTVFTVDVLVDGVAAAAEVAASADVVLLALGNHPLVAGRETADRRDLDLPGTQDDLMRAVRAANPRTVLVLTSSYPYAIGWARDNLPAVLWSAHGGQEHGAALADVLFGRAEPTGRLTQTWYADDGELPDLLDYDIIASDATYLYFRGVPLFPFGHGLGYTTFAYENLALDESSVDPSGTVTATVDVINTGSRAGSEVVQLYTRQQRSRVKQPLRQLRDFRRIHLSPGERTTVTFALPADSLAFWDVTRSRWVIENATVTIAVGRSSTDWRQTATLRVRGEHIPPRCPTLRLIDNDGYAGTTPVPGEGLQSVTPDAWAVFTNVDFGQGRSQVRVQAAVAAAVAVAPAAADSPSTALITIRLDDPLAGPVLATLPIPVSEKRDEPTEVSAEIPRIPGNHDVFLQFNTPHIIATTLHFD</sequence>
<evidence type="ECO:0000256" key="1">
    <source>
        <dbReference type="ARBA" id="ARBA00005336"/>
    </source>
</evidence>
<evidence type="ECO:0000256" key="2">
    <source>
        <dbReference type="ARBA" id="ARBA00022729"/>
    </source>
</evidence>
<dbReference type="Gene3D" id="2.60.40.10">
    <property type="entry name" value="Immunoglobulins"/>
    <property type="match status" value="1"/>
</dbReference>
<dbReference type="Gene3D" id="3.40.50.1700">
    <property type="entry name" value="Glycoside hydrolase family 3 C-terminal domain"/>
    <property type="match status" value="1"/>
</dbReference>
<dbReference type="InterPro" id="IPR036881">
    <property type="entry name" value="Glyco_hydro_3_C_sf"/>
</dbReference>
<dbReference type="FunFam" id="2.60.40.10:FF:000495">
    <property type="entry name" value="Periplasmic beta-glucosidase"/>
    <property type="match status" value="1"/>
</dbReference>
<keyword evidence="3" id="KW-0378">Hydrolase</keyword>
<feature type="domain" description="Fibronectin type III-like" evidence="6">
    <location>
        <begin position="712"/>
        <end position="782"/>
    </location>
</feature>
<dbReference type="Pfam" id="PF00933">
    <property type="entry name" value="Glyco_hydro_3"/>
    <property type="match status" value="1"/>
</dbReference>
<dbReference type="PANTHER" id="PTHR42721:SF3">
    <property type="entry name" value="BETA-D-XYLOSIDASE 5-RELATED"/>
    <property type="match status" value="1"/>
</dbReference>
<organism evidence="7 8">
    <name type="scientific">Actinoplanes lutulentus</name>
    <dbReference type="NCBI Taxonomy" id="1287878"/>
    <lineage>
        <taxon>Bacteria</taxon>
        <taxon>Bacillati</taxon>
        <taxon>Actinomycetota</taxon>
        <taxon>Actinomycetes</taxon>
        <taxon>Micromonosporales</taxon>
        <taxon>Micromonosporaceae</taxon>
        <taxon>Actinoplanes</taxon>
    </lineage>
</organism>
<dbReference type="SMART" id="SM01217">
    <property type="entry name" value="Fn3_like"/>
    <property type="match status" value="1"/>
</dbReference>
<comment type="caution">
    <text evidence="7">The sequence shown here is derived from an EMBL/GenBank/DDBJ whole genome shotgun (WGS) entry which is preliminary data.</text>
</comment>
<dbReference type="Pfam" id="PF14310">
    <property type="entry name" value="Fn3-like"/>
    <property type="match status" value="1"/>
</dbReference>
<keyword evidence="2" id="KW-0732">Signal</keyword>
<dbReference type="InterPro" id="IPR017853">
    <property type="entry name" value="GH"/>
</dbReference>
<dbReference type="InterPro" id="IPR044993">
    <property type="entry name" value="BXL"/>
</dbReference>
<dbReference type="SUPFAM" id="SSF51445">
    <property type="entry name" value="(Trans)glycosidases"/>
    <property type="match status" value="1"/>
</dbReference>
<dbReference type="Gene3D" id="3.20.20.300">
    <property type="entry name" value="Glycoside hydrolase, family 3, N-terminal domain"/>
    <property type="match status" value="1"/>
</dbReference>
<name>A0A327ZI63_9ACTN</name>
<comment type="function">
    <text evidence="4">Catalyzes the hydrolysis of a non-reducing terminal alpha-L-arabinopyranosidic linkage in ginsenoside Rb2 (alpha-L-arabinopyranosyl-(1-&gt;6)-alpha-D-glucopyranosyl) to release alpha-D-glucopyranosyl (Rd). It is not able to hydrolyze alpha-L-arabinofuranosyl-(1-&gt;6)-alpha-D-glucopyranosyl (Rc).</text>
</comment>
<dbReference type="PRINTS" id="PR00133">
    <property type="entry name" value="GLHYDRLASE3"/>
</dbReference>
<dbReference type="Pfam" id="PF03422">
    <property type="entry name" value="CBM_6"/>
    <property type="match status" value="1"/>
</dbReference>
<dbReference type="InterPro" id="IPR008999">
    <property type="entry name" value="Actin-crosslinking"/>
</dbReference>
<evidence type="ECO:0000256" key="3">
    <source>
        <dbReference type="ARBA" id="ARBA00022801"/>
    </source>
</evidence>
<dbReference type="SUPFAM" id="SSF49785">
    <property type="entry name" value="Galactose-binding domain-like"/>
    <property type="match status" value="1"/>
</dbReference>
<gene>
    <name evidence="7" type="ORF">B0I29_103145</name>
</gene>
<dbReference type="InterPro" id="IPR001764">
    <property type="entry name" value="Glyco_hydro_3_N"/>
</dbReference>
<dbReference type="GO" id="GO:0030246">
    <property type="term" value="F:carbohydrate binding"/>
    <property type="evidence" value="ECO:0007669"/>
    <property type="project" value="InterPro"/>
</dbReference>
<dbReference type="OrthoDB" id="3304319at2"/>
<dbReference type="InterPro" id="IPR008979">
    <property type="entry name" value="Galactose-bd-like_sf"/>
</dbReference>
<dbReference type="GO" id="GO:0045493">
    <property type="term" value="P:xylan catabolic process"/>
    <property type="evidence" value="ECO:0007669"/>
    <property type="project" value="InterPro"/>
</dbReference>
<dbReference type="GO" id="GO:0008422">
    <property type="term" value="F:beta-glucosidase activity"/>
    <property type="evidence" value="ECO:0007669"/>
    <property type="project" value="UniProtKB-ARBA"/>
</dbReference>
<dbReference type="GO" id="GO:0009044">
    <property type="term" value="F:xylan 1,4-beta-xylosidase activity"/>
    <property type="evidence" value="ECO:0007669"/>
    <property type="project" value="InterPro"/>
</dbReference>
<evidence type="ECO:0000313" key="7">
    <source>
        <dbReference type="EMBL" id="RAK40119.1"/>
    </source>
</evidence>
<evidence type="ECO:0000256" key="5">
    <source>
        <dbReference type="ARBA" id="ARBA00074219"/>
    </source>
</evidence>
<keyword evidence="8" id="KW-1185">Reference proteome</keyword>
<dbReference type="GO" id="GO:0046556">
    <property type="term" value="F:alpha-L-arabinofuranosidase activity"/>
    <property type="evidence" value="ECO:0007669"/>
    <property type="project" value="TreeGrafter"/>
</dbReference>
<dbReference type="GO" id="GO:0031222">
    <property type="term" value="P:arabinan catabolic process"/>
    <property type="evidence" value="ECO:0007669"/>
    <property type="project" value="TreeGrafter"/>
</dbReference>
<proteinExistence type="inferred from homology"/>
<dbReference type="AlphaFoldDB" id="A0A327ZI63"/>
<dbReference type="CDD" id="cd04084">
    <property type="entry name" value="CBM6_xylanase-like"/>
    <property type="match status" value="1"/>
</dbReference>
<protein>
    <recommendedName>
        <fullName evidence="5">Exo-alpha-(1-&gt;6)-L-arabinopyranosidase</fullName>
    </recommendedName>
</protein>
<evidence type="ECO:0000313" key="8">
    <source>
        <dbReference type="Proteomes" id="UP000249341"/>
    </source>
</evidence>
<evidence type="ECO:0000259" key="6">
    <source>
        <dbReference type="SMART" id="SM01217"/>
    </source>
</evidence>
<accession>A0A327ZI63</accession>
<comment type="similarity">
    <text evidence="1">Belongs to the glycosyl hydrolase 3 family.</text>
</comment>
<dbReference type="PANTHER" id="PTHR42721">
    <property type="entry name" value="SUGAR HYDROLASE-RELATED"/>
    <property type="match status" value="1"/>
</dbReference>